<dbReference type="RefSeq" id="WP_353984643.1">
    <property type="nucleotide sequence ID" value="NZ_JBEWLY010000019.1"/>
</dbReference>
<accession>A0ABV2D2P7</accession>
<comment type="caution">
    <text evidence="1">The sequence shown here is derived from an EMBL/GenBank/DDBJ whole genome shotgun (WGS) entry which is preliminary data.</text>
</comment>
<organism evidence="1 2">
    <name type="scientific">Novosphingobium kalidii</name>
    <dbReference type="NCBI Taxonomy" id="3230299"/>
    <lineage>
        <taxon>Bacteria</taxon>
        <taxon>Pseudomonadati</taxon>
        <taxon>Pseudomonadota</taxon>
        <taxon>Alphaproteobacteria</taxon>
        <taxon>Sphingomonadales</taxon>
        <taxon>Sphingomonadaceae</taxon>
        <taxon>Novosphingobium</taxon>
    </lineage>
</organism>
<name>A0ABV2D2P7_9SPHN</name>
<sequence>MDDFGTAIRRSATETLSGFDTARLSGSQLHTLLWDLALEEKGAAG</sequence>
<evidence type="ECO:0000313" key="2">
    <source>
        <dbReference type="Proteomes" id="UP001548713"/>
    </source>
</evidence>
<reference evidence="1 2" key="1">
    <citation type="submission" date="2024-07" db="EMBL/GenBank/DDBJ databases">
        <title>Novosphingobium kalidii RD2P27.</title>
        <authorList>
            <person name="Sun J.-Q."/>
        </authorList>
    </citation>
    <scope>NUCLEOTIDE SEQUENCE [LARGE SCALE GENOMIC DNA]</scope>
    <source>
        <strain evidence="1 2">RD2P27</strain>
    </source>
</reference>
<gene>
    <name evidence="1" type="ORF">ABVV53_11900</name>
</gene>
<keyword evidence="2" id="KW-1185">Reference proteome</keyword>
<dbReference type="EMBL" id="JBEWLY010000019">
    <property type="protein sequence ID" value="MET1756151.1"/>
    <property type="molecule type" value="Genomic_DNA"/>
</dbReference>
<evidence type="ECO:0000313" key="1">
    <source>
        <dbReference type="EMBL" id="MET1756151.1"/>
    </source>
</evidence>
<proteinExistence type="predicted"/>
<dbReference type="Proteomes" id="UP001548713">
    <property type="component" value="Unassembled WGS sequence"/>
</dbReference>
<protein>
    <submittedName>
        <fullName evidence="1">Uncharacterized protein</fullName>
    </submittedName>
</protein>